<dbReference type="PIRSF" id="PIRSF001217">
    <property type="entry name" value="Protease_4_SppA"/>
    <property type="match status" value="1"/>
</dbReference>
<dbReference type="RefSeq" id="WP_237853533.1">
    <property type="nucleotide sequence ID" value="NZ_JAKLWS010000009.1"/>
</dbReference>
<dbReference type="InterPro" id="IPR047217">
    <property type="entry name" value="S49_SppA_67K_type_N"/>
</dbReference>
<comment type="caution">
    <text evidence="8">The sequence shown here is derived from an EMBL/GenBank/DDBJ whole genome shotgun (WGS) entry which is preliminary data.</text>
</comment>
<keyword evidence="6" id="KW-0472">Membrane</keyword>
<evidence type="ECO:0000256" key="5">
    <source>
        <dbReference type="ARBA" id="ARBA00022825"/>
    </source>
</evidence>
<comment type="similarity">
    <text evidence="2">Belongs to the peptidase S49 family.</text>
</comment>
<evidence type="ECO:0000256" key="3">
    <source>
        <dbReference type="ARBA" id="ARBA00022670"/>
    </source>
</evidence>
<evidence type="ECO:0000256" key="1">
    <source>
        <dbReference type="ARBA" id="ARBA00004370"/>
    </source>
</evidence>
<protein>
    <submittedName>
        <fullName evidence="8">Signal peptide peptidase SppA</fullName>
    </submittedName>
</protein>
<feature type="domain" description="Peptidase S49" evidence="7">
    <location>
        <begin position="378"/>
        <end position="528"/>
    </location>
</feature>
<comment type="subcellular location">
    <subcellularLocation>
        <location evidence="1">Membrane</location>
    </subcellularLocation>
</comment>
<keyword evidence="4" id="KW-0378">Hydrolase</keyword>
<name>A0ABS9KCW0_9BACT</name>
<evidence type="ECO:0000313" key="8">
    <source>
        <dbReference type="EMBL" id="MCG2588692.1"/>
    </source>
</evidence>
<feature type="domain" description="Peptidase S49" evidence="7">
    <location>
        <begin position="121"/>
        <end position="271"/>
    </location>
</feature>
<evidence type="ECO:0000256" key="2">
    <source>
        <dbReference type="ARBA" id="ARBA00008683"/>
    </source>
</evidence>
<evidence type="ECO:0000256" key="4">
    <source>
        <dbReference type="ARBA" id="ARBA00022801"/>
    </source>
</evidence>
<dbReference type="InterPro" id="IPR029045">
    <property type="entry name" value="ClpP/crotonase-like_dom_sf"/>
</dbReference>
<dbReference type="NCBIfam" id="TIGR00706">
    <property type="entry name" value="SppA_dom"/>
    <property type="match status" value="1"/>
</dbReference>
<gene>
    <name evidence="8" type="primary">sppA</name>
    <name evidence="8" type="ORF">L6773_08955</name>
</gene>
<organism evidence="8 9">
    <name type="scientific">Rhodohalobacter sulfatireducens</name>
    <dbReference type="NCBI Taxonomy" id="2911366"/>
    <lineage>
        <taxon>Bacteria</taxon>
        <taxon>Pseudomonadati</taxon>
        <taxon>Balneolota</taxon>
        <taxon>Balneolia</taxon>
        <taxon>Balneolales</taxon>
        <taxon>Balneolaceae</taxon>
        <taxon>Rhodohalobacter</taxon>
    </lineage>
</organism>
<proteinExistence type="inferred from homology"/>
<dbReference type="Pfam" id="PF01343">
    <property type="entry name" value="Peptidase_S49"/>
    <property type="match status" value="2"/>
</dbReference>
<reference evidence="8" key="2">
    <citation type="submission" date="2024-05" db="EMBL/GenBank/DDBJ databases">
        <title>Rhodohalobacter halophilus gen. nov., sp. nov., a moderately halophilic member of the family Balneolaceae.</title>
        <authorList>
            <person name="Xia J."/>
        </authorList>
    </citation>
    <scope>NUCLEOTIDE SEQUENCE</scope>
    <source>
        <strain evidence="8">WB101</strain>
    </source>
</reference>
<dbReference type="Gene3D" id="3.90.226.10">
    <property type="entry name" value="2-enoyl-CoA Hydratase, Chain A, domain 1"/>
    <property type="match status" value="3"/>
</dbReference>
<evidence type="ECO:0000313" key="9">
    <source>
        <dbReference type="Proteomes" id="UP001165366"/>
    </source>
</evidence>
<dbReference type="NCBIfam" id="TIGR00705">
    <property type="entry name" value="SppA_67K"/>
    <property type="match status" value="1"/>
</dbReference>
<dbReference type="SUPFAM" id="SSF52096">
    <property type="entry name" value="ClpP/crotonase"/>
    <property type="match status" value="2"/>
</dbReference>
<evidence type="ECO:0000256" key="6">
    <source>
        <dbReference type="ARBA" id="ARBA00023136"/>
    </source>
</evidence>
<dbReference type="InterPro" id="IPR004634">
    <property type="entry name" value="Pept_S49_pIV"/>
</dbReference>
<dbReference type="PANTHER" id="PTHR33209:SF1">
    <property type="entry name" value="PEPTIDASE S49 DOMAIN-CONTAINING PROTEIN"/>
    <property type="match status" value="1"/>
</dbReference>
<dbReference type="InterPro" id="IPR004635">
    <property type="entry name" value="Pept_S49_SppA"/>
</dbReference>
<evidence type="ECO:0000259" key="7">
    <source>
        <dbReference type="Pfam" id="PF01343"/>
    </source>
</evidence>
<sequence length="594" mass="65922">MQFFKTFLASVLGTLIALLIIFLIFFGILASSSSQPEPYIRSNTVLKVNLSGSIPMRVAYDPFQELFNPQMMNRVSVTGLKENLKKAAADDKIPGIWIEANNVTATWANLETVYQDLREFKESGKFIYFSTDDIGMNEKAYFLATAADSIFSPPETLFQFSGFTAQLTFYRELLDKIGVEPEMLRAGRYKSVVEPYLNESSSPEYREQINDILQSFSGTFVDAVSQRTGKSPDEINDLMNTPPINRLQFAVENGLIDSLIYSDQVVDIIKERIGDDSEEDLKTVDFGRYNRVSNSSAGLESSETTDKIAVIYASGTILPEIAESPFDNNTGITAGNFKKQLDDALEDDDIKSIVIHINSPGGAATTSDILWHHIKQASGKKPVIASMGSVAASGGYYMAMGADTVLANNNTITGSIGVANMLFNVQELMEEKIGINYETLKTHEYADLFDLTTPLTDDEQAIFEANIEQSYNTFLSVVAENRRMSVEQVDAVAQGRVYSGQQALEVGLVDAIGDIDDALRIAAEMAEIEDYKIETYPKKQDLFEAFFGGANAQVKSWMFGWIPRDIQSDVNDVNNLLNQKGIQHWTLLPYKIDS</sequence>
<dbReference type="InterPro" id="IPR002142">
    <property type="entry name" value="Peptidase_S49"/>
</dbReference>
<accession>A0ABS9KCW0</accession>
<dbReference type="CDD" id="cd07018">
    <property type="entry name" value="S49_SppA_67K_type"/>
    <property type="match status" value="1"/>
</dbReference>
<keyword evidence="9" id="KW-1185">Reference proteome</keyword>
<dbReference type="EMBL" id="JAKLWS010000009">
    <property type="protein sequence ID" value="MCG2588692.1"/>
    <property type="molecule type" value="Genomic_DNA"/>
</dbReference>
<dbReference type="Proteomes" id="UP001165366">
    <property type="component" value="Unassembled WGS sequence"/>
</dbReference>
<dbReference type="CDD" id="cd07023">
    <property type="entry name" value="S49_Sppa_N_C"/>
    <property type="match status" value="1"/>
</dbReference>
<keyword evidence="3" id="KW-0645">Protease</keyword>
<dbReference type="InterPro" id="IPR047272">
    <property type="entry name" value="S49_SppA_C"/>
</dbReference>
<keyword evidence="5" id="KW-0720">Serine protease</keyword>
<reference evidence="8" key="1">
    <citation type="submission" date="2022-01" db="EMBL/GenBank/DDBJ databases">
        <authorList>
            <person name="Wang Y."/>
        </authorList>
    </citation>
    <scope>NUCLEOTIDE SEQUENCE</scope>
    <source>
        <strain evidence="8">WB101</strain>
    </source>
</reference>
<dbReference type="PANTHER" id="PTHR33209">
    <property type="entry name" value="PROTEASE 4"/>
    <property type="match status" value="1"/>
</dbReference>